<evidence type="ECO:0000313" key="4">
    <source>
        <dbReference type="Proteomes" id="UP001501371"/>
    </source>
</evidence>
<evidence type="ECO:0000259" key="2">
    <source>
        <dbReference type="Pfam" id="PF01402"/>
    </source>
</evidence>
<accession>A0ABN1UZ23</accession>
<comment type="caution">
    <text evidence="3">The sequence shown here is derived from an EMBL/GenBank/DDBJ whole genome shotgun (WGS) entry which is preliminary data.</text>
</comment>
<evidence type="ECO:0000256" key="1">
    <source>
        <dbReference type="SAM" id="MobiDB-lite"/>
    </source>
</evidence>
<organism evidence="3 4">
    <name type="scientific">Streptomyces hebeiensis</name>
    <dbReference type="NCBI Taxonomy" id="229486"/>
    <lineage>
        <taxon>Bacteria</taxon>
        <taxon>Bacillati</taxon>
        <taxon>Actinomycetota</taxon>
        <taxon>Actinomycetes</taxon>
        <taxon>Kitasatosporales</taxon>
        <taxon>Streptomycetaceae</taxon>
        <taxon>Streptomyces</taxon>
    </lineage>
</organism>
<dbReference type="RefSeq" id="WP_344279576.1">
    <property type="nucleotide sequence ID" value="NZ_BAAAKV010000042.1"/>
</dbReference>
<sequence>MGLKRTTVYVEEQDLAVIKEAAARRGVPEAEIIRRGIHLAAMGERRWEEPLDMPTFDSGDPTLANRVREILYDDSRASEESHEADGDHKTHGGHGQRGGHGGHAA</sequence>
<proteinExistence type="predicted"/>
<name>A0ABN1UZ23_9ACTN</name>
<feature type="compositionally biased region" description="Basic and acidic residues" evidence="1">
    <location>
        <begin position="73"/>
        <end position="90"/>
    </location>
</feature>
<dbReference type="CDD" id="cd21631">
    <property type="entry name" value="RHH_CopG_NikR-like"/>
    <property type="match status" value="1"/>
</dbReference>
<evidence type="ECO:0000313" key="3">
    <source>
        <dbReference type="EMBL" id="GAA1182560.1"/>
    </source>
</evidence>
<feature type="domain" description="Ribbon-helix-helix protein CopG" evidence="2">
    <location>
        <begin position="4"/>
        <end position="37"/>
    </location>
</feature>
<reference evidence="3 4" key="1">
    <citation type="journal article" date="2019" name="Int. J. Syst. Evol. Microbiol.">
        <title>The Global Catalogue of Microorganisms (GCM) 10K type strain sequencing project: providing services to taxonomists for standard genome sequencing and annotation.</title>
        <authorList>
            <consortium name="The Broad Institute Genomics Platform"/>
            <consortium name="The Broad Institute Genome Sequencing Center for Infectious Disease"/>
            <person name="Wu L."/>
            <person name="Ma J."/>
        </authorList>
    </citation>
    <scope>NUCLEOTIDE SEQUENCE [LARGE SCALE GENOMIC DNA]</scope>
    <source>
        <strain evidence="3 4">JCM 12696</strain>
    </source>
</reference>
<keyword evidence="4" id="KW-1185">Reference proteome</keyword>
<feature type="compositionally biased region" description="Gly residues" evidence="1">
    <location>
        <begin position="93"/>
        <end position="105"/>
    </location>
</feature>
<dbReference type="Pfam" id="PF01402">
    <property type="entry name" value="RHH_1"/>
    <property type="match status" value="1"/>
</dbReference>
<feature type="region of interest" description="Disordered" evidence="1">
    <location>
        <begin position="73"/>
        <end position="105"/>
    </location>
</feature>
<dbReference type="Proteomes" id="UP001501371">
    <property type="component" value="Unassembled WGS sequence"/>
</dbReference>
<dbReference type="InterPro" id="IPR002145">
    <property type="entry name" value="CopG"/>
</dbReference>
<gene>
    <name evidence="3" type="ORF">GCM10009654_44800</name>
</gene>
<dbReference type="EMBL" id="BAAAKV010000042">
    <property type="protein sequence ID" value="GAA1182560.1"/>
    <property type="molecule type" value="Genomic_DNA"/>
</dbReference>
<protein>
    <recommendedName>
        <fullName evidence="2">Ribbon-helix-helix protein CopG domain-containing protein</fullName>
    </recommendedName>
</protein>